<evidence type="ECO:0000259" key="2">
    <source>
        <dbReference type="PROSITE" id="PS51444"/>
    </source>
</evidence>
<feature type="compositionally biased region" description="Basic and acidic residues" evidence="1">
    <location>
        <begin position="24"/>
        <end position="36"/>
    </location>
</feature>
<accession>F0W6T0</accession>
<feature type="region of interest" description="Disordered" evidence="1">
    <location>
        <begin position="422"/>
        <end position="458"/>
    </location>
</feature>
<dbReference type="SUPFAM" id="SSF101447">
    <property type="entry name" value="Formin homology 2 domain (FH2 domain)"/>
    <property type="match status" value="1"/>
</dbReference>
<name>F0W6T0_9STRA</name>
<feature type="region of interest" description="Disordered" evidence="1">
    <location>
        <begin position="188"/>
        <end position="207"/>
    </location>
</feature>
<dbReference type="EMBL" id="FR824071">
    <property type="protein sequence ID" value="CCA16825.1"/>
    <property type="molecule type" value="Genomic_DNA"/>
</dbReference>
<dbReference type="InterPro" id="IPR051425">
    <property type="entry name" value="Formin_Homology"/>
</dbReference>
<feature type="compositionally biased region" description="Basic and acidic residues" evidence="1">
    <location>
        <begin position="862"/>
        <end position="876"/>
    </location>
</feature>
<dbReference type="InterPro" id="IPR019309">
    <property type="entry name" value="WASHC3"/>
</dbReference>
<dbReference type="PROSITE" id="PS51444">
    <property type="entry name" value="FH2"/>
    <property type="match status" value="1"/>
</dbReference>
<reference evidence="3" key="1">
    <citation type="journal article" date="2011" name="PLoS Biol.">
        <title>Gene gain and loss during evolution of obligate parasitism in the white rust pathogen of Arabidopsis thaliana.</title>
        <authorList>
            <person name="Kemen E."/>
            <person name="Gardiner A."/>
            <person name="Schultz-Larsen T."/>
            <person name="Kemen A.C."/>
            <person name="Balmuth A.L."/>
            <person name="Robert-Seilaniantz A."/>
            <person name="Bailey K."/>
            <person name="Holub E."/>
            <person name="Studholme D.J."/>
            <person name="Maclean D."/>
            <person name="Jones J.D."/>
        </authorList>
    </citation>
    <scope>NUCLEOTIDE SEQUENCE</scope>
</reference>
<feature type="compositionally biased region" description="Polar residues" evidence="1">
    <location>
        <begin position="188"/>
        <end position="205"/>
    </location>
</feature>
<dbReference type="PANTHER" id="PTHR45725:SF1">
    <property type="entry name" value="DISHEVELLED ASSOCIATED ACTIVATOR OF MORPHOGENESIS, ISOFORM D"/>
    <property type="match status" value="1"/>
</dbReference>
<protein>
    <submittedName>
        <fullName evidence="3">Forminhomology 2 domaincontaining protein putative</fullName>
    </submittedName>
</protein>
<proteinExistence type="predicted"/>
<dbReference type="InterPro" id="IPR042201">
    <property type="entry name" value="FH2_Formin_sf"/>
</dbReference>
<dbReference type="Pfam" id="PF02181">
    <property type="entry name" value="FH2"/>
    <property type="match status" value="1"/>
</dbReference>
<feature type="region of interest" description="Disordered" evidence="1">
    <location>
        <begin position="19"/>
        <end position="42"/>
    </location>
</feature>
<dbReference type="HOGENOM" id="CLU_009930_0_0_1"/>
<sequence>MAPSFISQLMASNTIVSHPQELPNEPKQHNRTRPNDSHSSLLPNQNVAMTQREKMRPLLPPFTDDSSVHIFNPRKTILDQSKRPVLFPLPLTSNLNPLDETKASRDRMSDEILVDVAWSQQIKVQNFFQTLDTGKSERTSLTATGSESSSIDEALLDYSFGAEKAEKNGGSKRQRAANALADLFSGSNSTQDVAKSKKAGSTSSHPLAAMLPDRQKVKMEPMGMKKEPEVKNVGLHEMLKKSLHIERKAETESCESLGAKLALKDDPTYQQYFKMLKVGLPRPSVEHKMRADQLDPAILDCDPNFSLPESFLKKKASISASNTSSQQQEVDKLEAEYQQQLKLYREKLPSFERMLKVGLPRSAVEHKMQSEGCDPSWLDGPPKRKIVAGDEISPEELEAHKKKYEKFFAMLQYGIAREAVEHKMRQSGLDPAELDGPKRSSKTSLSGASDPDKAPSGFVRKKLHWETISYSNNAISKSKKPSTQSLWQCAIEKGIRSSLQMSDQNKQQLESLFVKKVSETSRKRPPQRNRGAGDPAEPNTEGSKALGANPKHKIALIDLKKSQNIAIVLARVKMSFSDLRREVLAMNPTVLSTSQIKTLIEMWPDRTEQQAIDGYKGSIDALGTTERFFVEVRKETRFRERLSCLVFKQEFSSRVFELRESIQLIIRAVHQVCSSQSLLQILVYILEVGNFLNFGQPSRNTSTADGFSLRSLSKLSQTKAFTGNTTVLQYIVQSVEREVPDLVRFYEEIKLVSKCSKHSLSALQAEKKALDEGQKKVLFEADSVNPSSFSLDEELAAPILKQFAAEVSRELEAINALLEQMEEMKIRFMEYFDESESTEDLDELLSHLANFIEEFQHEKQQWAEKKKRKEKADTRERKRAASSAQSSKSLCQVARPAASMDATRRLSLENGVNSIEKSQVKAPECAQVDKATVSCA</sequence>
<dbReference type="Pfam" id="PF10152">
    <property type="entry name" value="CCDC53"/>
    <property type="match status" value="3"/>
</dbReference>
<dbReference type="Gene3D" id="1.20.58.2220">
    <property type="entry name" value="Formin, FH2 domain"/>
    <property type="match status" value="1"/>
</dbReference>
<dbReference type="GO" id="GO:0071203">
    <property type="term" value="C:WASH complex"/>
    <property type="evidence" value="ECO:0007669"/>
    <property type="project" value="InterPro"/>
</dbReference>
<evidence type="ECO:0000313" key="3">
    <source>
        <dbReference type="EMBL" id="CCA16825.1"/>
    </source>
</evidence>
<dbReference type="SMART" id="SM00498">
    <property type="entry name" value="FH2"/>
    <property type="match status" value="1"/>
</dbReference>
<evidence type="ECO:0000256" key="1">
    <source>
        <dbReference type="SAM" id="MobiDB-lite"/>
    </source>
</evidence>
<reference evidence="3" key="2">
    <citation type="submission" date="2011-02" db="EMBL/GenBank/DDBJ databases">
        <authorList>
            <person name="MacLean D."/>
        </authorList>
    </citation>
    <scope>NUCLEOTIDE SEQUENCE</scope>
</reference>
<dbReference type="InterPro" id="IPR015425">
    <property type="entry name" value="FH2_Formin"/>
</dbReference>
<dbReference type="PANTHER" id="PTHR45725">
    <property type="entry name" value="FORMIN HOMOLOGY 2 FAMILY MEMBER"/>
    <property type="match status" value="1"/>
</dbReference>
<dbReference type="AlphaFoldDB" id="F0W6T0"/>
<organism evidence="3">
    <name type="scientific">Albugo laibachii Nc14</name>
    <dbReference type="NCBI Taxonomy" id="890382"/>
    <lineage>
        <taxon>Eukaryota</taxon>
        <taxon>Sar</taxon>
        <taxon>Stramenopiles</taxon>
        <taxon>Oomycota</taxon>
        <taxon>Peronosporomycetes</taxon>
        <taxon>Albuginales</taxon>
        <taxon>Albuginaceae</taxon>
        <taxon>Albugo</taxon>
    </lineage>
</organism>
<feature type="region of interest" description="Disordered" evidence="1">
    <location>
        <begin position="862"/>
        <end position="905"/>
    </location>
</feature>
<feature type="domain" description="FH2" evidence="2">
    <location>
        <begin position="450"/>
        <end position="881"/>
    </location>
</feature>
<feature type="region of interest" description="Disordered" evidence="1">
    <location>
        <begin position="516"/>
        <end position="547"/>
    </location>
</feature>
<gene>
    <name evidence="3" type="primary">AlNc14C26G2566</name>
    <name evidence="3" type="ORF">ALNC14_029680</name>
</gene>